<sequence>MFLGAIIRRLRERVLERRRGWMLIRLSLVSADLSPLYCAYNTLFQPSVDYSVWCSLFNIELLRPILSCPFGADLRCPCRRFYRDSFPQLEDAGKNQDEHTSRHSKCGFSSRSGHSLSFLGFLLRTISLRTRTADQIWKLVRLGRLEAYHLQHSSKCRTSLFTLPTAYYRG</sequence>
<dbReference type="EMBL" id="JAUEPS010000150">
    <property type="protein sequence ID" value="KAK0435432.1"/>
    <property type="molecule type" value="Genomic_DNA"/>
</dbReference>
<evidence type="ECO:0000313" key="3">
    <source>
        <dbReference type="Proteomes" id="UP001175211"/>
    </source>
</evidence>
<dbReference type="Proteomes" id="UP001175211">
    <property type="component" value="Unassembled WGS sequence"/>
</dbReference>
<dbReference type="GeneID" id="85365256"/>
<organism evidence="2 3">
    <name type="scientific">Armillaria tabescens</name>
    <name type="common">Ringless honey mushroom</name>
    <name type="synonym">Agaricus tabescens</name>
    <dbReference type="NCBI Taxonomy" id="1929756"/>
    <lineage>
        <taxon>Eukaryota</taxon>
        <taxon>Fungi</taxon>
        <taxon>Dikarya</taxon>
        <taxon>Basidiomycota</taxon>
        <taxon>Agaricomycotina</taxon>
        <taxon>Agaricomycetes</taxon>
        <taxon>Agaricomycetidae</taxon>
        <taxon>Agaricales</taxon>
        <taxon>Marasmiineae</taxon>
        <taxon>Physalacriaceae</taxon>
        <taxon>Desarmillaria</taxon>
    </lineage>
</organism>
<evidence type="ECO:0000256" key="1">
    <source>
        <dbReference type="SAM" id="MobiDB-lite"/>
    </source>
</evidence>
<dbReference type="AlphaFoldDB" id="A0AA39J528"/>
<gene>
    <name evidence="2" type="ORF">EV420DRAFT_320547</name>
</gene>
<protein>
    <submittedName>
        <fullName evidence="2">Uncharacterized protein</fullName>
    </submittedName>
</protein>
<keyword evidence="3" id="KW-1185">Reference proteome</keyword>
<proteinExistence type="predicted"/>
<comment type="caution">
    <text evidence="2">The sequence shown here is derived from an EMBL/GenBank/DDBJ whole genome shotgun (WGS) entry which is preliminary data.</text>
</comment>
<reference evidence="2" key="1">
    <citation type="submission" date="2023-06" db="EMBL/GenBank/DDBJ databases">
        <authorList>
            <consortium name="Lawrence Berkeley National Laboratory"/>
            <person name="Ahrendt S."/>
            <person name="Sahu N."/>
            <person name="Indic B."/>
            <person name="Wong-Bajracharya J."/>
            <person name="Merenyi Z."/>
            <person name="Ke H.-M."/>
            <person name="Monk M."/>
            <person name="Kocsube S."/>
            <person name="Drula E."/>
            <person name="Lipzen A."/>
            <person name="Balint B."/>
            <person name="Henrissat B."/>
            <person name="Andreopoulos B."/>
            <person name="Martin F.M."/>
            <person name="Harder C.B."/>
            <person name="Rigling D."/>
            <person name="Ford K.L."/>
            <person name="Foster G.D."/>
            <person name="Pangilinan J."/>
            <person name="Papanicolaou A."/>
            <person name="Barry K."/>
            <person name="LaButti K."/>
            <person name="Viragh M."/>
            <person name="Koriabine M."/>
            <person name="Yan M."/>
            <person name="Riley R."/>
            <person name="Champramary S."/>
            <person name="Plett K.L."/>
            <person name="Tsai I.J."/>
            <person name="Slot J."/>
            <person name="Sipos G."/>
            <person name="Plett J."/>
            <person name="Nagy L.G."/>
            <person name="Grigoriev I.V."/>
        </authorList>
    </citation>
    <scope>NUCLEOTIDE SEQUENCE</scope>
    <source>
        <strain evidence="2">CCBAS 213</strain>
    </source>
</reference>
<feature type="compositionally biased region" description="Basic and acidic residues" evidence="1">
    <location>
        <begin position="92"/>
        <end position="101"/>
    </location>
</feature>
<name>A0AA39J528_ARMTA</name>
<accession>A0AA39J528</accession>
<dbReference type="RefSeq" id="XP_060321961.1">
    <property type="nucleotide sequence ID" value="XM_060481708.1"/>
</dbReference>
<evidence type="ECO:0000313" key="2">
    <source>
        <dbReference type="EMBL" id="KAK0435432.1"/>
    </source>
</evidence>
<feature type="region of interest" description="Disordered" evidence="1">
    <location>
        <begin position="92"/>
        <end position="112"/>
    </location>
</feature>